<feature type="compositionally biased region" description="Basic and acidic residues" evidence="1">
    <location>
        <begin position="73"/>
        <end position="89"/>
    </location>
</feature>
<dbReference type="OrthoDB" id="10054765at2759"/>
<dbReference type="GeneID" id="37027738"/>
<organism evidence="2 3">
    <name type="scientific">Jaminaea rosea</name>
    <dbReference type="NCBI Taxonomy" id="1569628"/>
    <lineage>
        <taxon>Eukaryota</taxon>
        <taxon>Fungi</taxon>
        <taxon>Dikarya</taxon>
        <taxon>Basidiomycota</taxon>
        <taxon>Ustilaginomycotina</taxon>
        <taxon>Exobasidiomycetes</taxon>
        <taxon>Microstromatales</taxon>
        <taxon>Microstromatales incertae sedis</taxon>
        <taxon>Jaminaea</taxon>
    </lineage>
</organism>
<gene>
    <name evidence="2" type="ORF">BDZ90DRAFT_231581</name>
</gene>
<feature type="region of interest" description="Disordered" evidence="1">
    <location>
        <begin position="495"/>
        <end position="542"/>
    </location>
</feature>
<dbReference type="STRING" id="1569628.A0A316UTI6"/>
<reference evidence="2 3" key="1">
    <citation type="journal article" date="2018" name="Mol. Biol. Evol.">
        <title>Broad Genomic Sampling Reveals a Smut Pathogenic Ancestry of the Fungal Clade Ustilaginomycotina.</title>
        <authorList>
            <person name="Kijpornyongpan T."/>
            <person name="Mondo S.J."/>
            <person name="Barry K."/>
            <person name="Sandor L."/>
            <person name="Lee J."/>
            <person name="Lipzen A."/>
            <person name="Pangilinan J."/>
            <person name="LaButti K."/>
            <person name="Hainaut M."/>
            <person name="Henrissat B."/>
            <person name="Grigoriev I.V."/>
            <person name="Spatafora J.W."/>
            <person name="Aime M.C."/>
        </authorList>
    </citation>
    <scope>NUCLEOTIDE SEQUENCE [LARGE SCALE GENOMIC DNA]</scope>
    <source>
        <strain evidence="2 3">MCA 5214</strain>
    </source>
</reference>
<dbReference type="Proteomes" id="UP000245884">
    <property type="component" value="Unassembled WGS sequence"/>
</dbReference>
<name>A0A316UTI6_9BASI</name>
<evidence type="ECO:0000256" key="1">
    <source>
        <dbReference type="SAM" id="MobiDB-lite"/>
    </source>
</evidence>
<feature type="compositionally biased region" description="Low complexity" evidence="1">
    <location>
        <begin position="412"/>
        <end position="429"/>
    </location>
</feature>
<feature type="region of interest" description="Disordered" evidence="1">
    <location>
        <begin position="40"/>
        <end position="158"/>
    </location>
</feature>
<dbReference type="InterPro" id="IPR009003">
    <property type="entry name" value="Peptidase_S1_PA"/>
</dbReference>
<protein>
    <recommendedName>
        <fullName evidence="4">Trypsin-like serine protease</fullName>
    </recommendedName>
</protein>
<evidence type="ECO:0000313" key="2">
    <source>
        <dbReference type="EMBL" id="PWN28599.1"/>
    </source>
</evidence>
<dbReference type="RefSeq" id="XP_025363211.1">
    <property type="nucleotide sequence ID" value="XM_025505915.1"/>
</dbReference>
<accession>A0A316UTI6</accession>
<feature type="region of interest" description="Disordered" evidence="1">
    <location>
        <begin position="412"/>
        <end position="441"/>
    </location>
</feature>
<keyword evidence="3" id="KW-1185">Reference proteome</keyword>
<evidence type="ECO:0008006" key="4">
    <source>
        <dbReference type="Google" id="ProtNLM"/>
    </source>
</evidence>
<proteinExistence type="predicted"/>
<dbReference type="SUPFAM" id="SSF50494">
    <property type="entry name" value="Trypsin-like serine proteases"/>
    <property type="match status" value="1"/>
</dbReference>
<feature type="compositionally biased region" description="Polar residues" evidence="1">
    <location>
        <begin position="500"/>
        <end position="512"/>
    </location>
</feature>
<feature type="compositionally biased region" description="Low complexity" evidence="1">
    <location>
        <begin position="55"/>
        <end position="68"/>
    </location>
</feature>
<dbReference type="AlphaFoldDB" id="A0A316UTI6"/>
<dbReference type="EMBL" id="KZ819665">
    <property type="protein sequence ID" value="PWN28599.1"/>
    <property type="molecule type" value="Genomic_DNA"/>
</dbReference>
<sequence length="588" mass="61384">MTIVARQSLRSSAYRIVAQSTHNYCPRRTYAQPIGASTSVDARWGTQPPPPPQPGAEASSSSSASSSAFVVHPRPDNPNDLSDLLRDLGKQQGSSGSTSRSGGREGTLQSVKGTAIPPNGPQRRTTGVPTDDLPLMPGEQRSDPVNATPIDREHPHSIDSLRGRNELDERVLNAARGVHASGQGAGLRQLGQLFEQEAGRVLPIELPYESAPADDRRVLVPRTDANQSPHVPPEVTDDDGVLLLAYVEDVTAPRGQEKISVCTGFAVEGGSELSQVAQGEAEGHLVVTVAHTLRSAFAAKTSQQGQDQSAAIAITRRGNVYPVQTLLSSLPSSDLVLLRIAKEPLPVGGEAAQSSTAAASSTPALAPKTLPISPYPSSANSHLLVSSFWGFEDDSACSLPAFSYSPSSSPSLTLLPSSSSSSPAGRSASQVKSEGDAMTQSRWGEVRLVEYRDGKGSEAQTGTYDSLETMEYKLVRESRINPAVLRGESVSAFVPGAAQPDSTSQDGALSNATGSSTSTRGIGGYGVPNFPPPGSSGGPIVDAQSGAVVGVTRGCKMSTVGGRRGEGIPSEKICEFFTLPGMGKKVKK</sequence>
<evidence type="ECO:0000313" key="3">
    <source>
        <dbReference type="Proteomes" id="UP000245884"/>
    </source>
</evidence>